<evidence type="ECO:0000256" key="1">
    <source>
        <dbReference type="ARBA" id="ARBA00023054"/>
    </source>
</evidence>
<protein>
    <submittedName>
        <fullName evidence="3">Uncharacterized protein</fullName>
    </submittedName>
</protein>
<keyword evidence="1" id="KW-0175">Coiled coil</keyword>
<dbReference type="GO" id="GO:0005634">
    <property type="term" value="C:nucleus"/>
    <property type="evidence" value="ECO:0007669"/>
    <property type="project" value="TreeGrafter"/>
</dbReference>
<dbReference type="AlphaFoldDB" id="A0A976SJ20"/>
<evidence type="ECO:0000256" key="2">
    <source>
        <dbReference type="SAM" id="MobiDB-lite"/>
    </source>
</evidence>
<dbReference type="PANTHER" id="PTHR15885:SF1">
    <property type="entry name" value="COILED-COIL DOMAIN-CONTAINING PROTEIN 174"/>
    <property type="match status" value="1"/>
</dbReference>
<gene>
    <name evidence="3" type="ORF">MACK_003868</name>
</gene>
<evidence type="ECO:0000313" key="3">
    <source>
        <dbReference type="EMBL" id="UVC49757.1"/>
    </source>
</evidence>
<proteinExistence type="predicted"/>
<organism evidence="3 4">
    <name type="scientific">Theileria orientalis</name>
    <dbReference type="NCBI Taxonomy" id="68886"/>
    <lineage>
        <taxon>Eukaryota</taxon>
        <taxon>Sar</taxon>
        <taxon>Alveolata</taxon>
        <taxon>Apicomplexa</taxon>
        <taxon>Aconoidasida</taxon>
        <taxon>Piroplasmida</taxon>
        <taxon>Theileriidae</taxon>
        <taxon>Theileria</taxon>
    </lineage>
</organism>
<evidence type="ECO:0000313" key="4">
    <source>
        <dbReference type="Proteomes" id="UP000244811"/>
    </source>
</evidence>
<accession>A0A976SJ20</accession>
<feature type="region of interest" description="Disordered" evidence="2">
    <location>
        <begin position="117"/>
        <end position="137"/>
    </location>
</feature>
<name>A0A976SJ20_THEOR</name>
<dbReference type="Proteomes" id="UP000244811">
    <property type="component" value="Chromosome 3"/>
</dbReference>
<dbReference type="InterPro" id="IPR025066">
    <property type="entry name" value="CCDC174-like"/>
</dbReference>
<reference evidence="3" key="1">
    <citation type="submission" date="2022-07" db="EMBL/GenBank/DDBJ databases">
        <title>Evaluation of T. orientalis genome assembly methods using nanopore sequencing and analysis of variation between genomes.</title>
        <authorList>
            <person name="Yam J."/>
            <person name="Micallef M.L."/>
            <person name="Liu M."/>
            <person name="Djordjevic S.P."/>
            <person name="Bogema D.R."/>
            <person name="Jenkins C."/>
        </authorList>
    </citation>
    <scope>NUCLEOTIDE SEQUENCE</scope>
    <source>
        <strain evidence="3">Goon Nure</strain>
    </source>
</reference>
<sequence>MSYGWLTESTLGPKKPKAIAVSKGSINTLNSIIKKHMDKDVEKHEQKRKVKKVDLFELSNPGVELRNKIDRKESTLNRRNRRSRMEQKAKLYDQLKEGKVEAGENSEYLVDFRRKQENELRELDEDSEGKDLDGPPP</sequence>
<dbReference type="EMBL" id="CP056070">
    <property type="protein sequence ID" value="UVC49757.1"/>
    <property type="molecule type" value="Genomic_DNA"/>
</dbReference>
<dbReference type="PANTHER" id="PTHR15885">
    <property type="entry name" value="COILED-COIL DOMAIN-CONTAINING PROTEIN 174"/>
    <property type="match status" value="1"/>
</dbReference>